<name>A0A5C0AX86_9BURK</name>
<protein>
    <submittedName>
        <fullName evidence="2">DUF47 domain-containing protein</fullName>
    </submittedName>
</protein>
<comment type="similarity">
    <text evidence="1">Belongs to the UPF0111 family.</text>
</comment>
<dbReference type="InterPro" id="IPR052912">
    <property type="entry name" value="UPF0111_domain"/>
</dbReference>
<dbReference type="InterPro" id="IPR018445">
    <property type="entry name" value="Put_Phosphate_transp_reg"/>
</dbReference>
<dbReference type="Proteomes" id="UP000325161">
    <property type="component" value="Chromosome"/>
</dbReference>
<dbReference type="Gene3D" id="1.20.58.220">
    <property type="entry name" value="Phosphate transport system protein phou homolog 2, domain 2"/>
    <property type="match status" value="1"/>
</dbReference>
<evidence type="ECO:0000256" key="1">
    <source>
        <dbReference type="ARBA" id="ARBA00008591"/>
    </source>
</evidence>
<keyword evidence="3" id="KW-1185">Reference proteome</keyword>
<evidence type="ECO:0000313" key="3">
    <source>
        <dbReference type="Proteomes" id="UP000325161"/>
    </source>
</evidence>
<sequence length="208" mass="23538">MFSRLMPKGARFFDLFNAHAALAKECSRHVVALLSNMNEREALVAAIESCEKKADKVTHDTVELLHRSFITPLDRDQIHKLIITMDDILDLMEDVAQSLHLYDIRTVTPEARQLAEIGVQCCDRLGMVVGMMHDLSDTAGIMKICGEIDQLESDADRVMRSAMARLFRDEADTRQLIKMKAVYEMLEEITDRCEDVANLIEGIVLENA</sequence>
<dbReference type="KEGG" id="pacr:FXN63_09375"/>
<accession>A0A5C0AX86</accession>
<dbReference type="EMBL" id="CP043046">
    <property type="protein sequence ID" value="QEI06023.1"/>
    <property type="molecule type" value="Genomic_DNA"/>
</dbReference>
<dbReference type="Pfam" id="PF01865">
    <property type="entry name" value="PhoU_div"/>
    <property type="match status" value="1"/>
</dbReference>
<reference evidence="2 3" key="1">
    <citation type="submission" date="2019-08" db="EMBL/GenBank/DDBJ databases">
        <title>Amphibian skin-associated Pigmentiphaga: genome sequence and occurrence across geography and hosts.</title>
        <authorList>
            <person name="Bletz M.C."/>
            <person name="Bunk B."/>
            <person name="Sproeer C."/>
            <person name="Biwer P."/>
            <person name="Reiter S."/>
            <person name="Rabemananjara F.C.E."/>
            <person name="Schulz S."/>
            <person name="Overmann J."/>
            <person name="Vences M."/>
        </authorList>
    </citation>
    <scope>NUCLEOTIDE SEQUENCE [LARGE SCALE GENOMIC DNA]</scope>
    <source>
        <strain evidence="2 3">Mada1488</strain>
    </source>
</reference>
<proteinExistence type="inferred from homology"/>
<dbReference type="PANTHER" id="PTHR37298:SF1">
    <property type="entry name" value="UPF0111 PROTEIN YKAA"/>
    <property type="match status" value="1"/>
</dbReference>
<organism evidence="2 3">
    <name type="scientific">Pigmentiphaga aceris</name>
    <dbReference type="NCBI Taxonomy" id="1940612"/>
    <lineage>
        <taxon>Bacteria</taxon>
        <taxon>Pseudomonadati</taxon>
        <taxon>Pseudomonadota</taxon>
        <taxon>Betaproteobacteria</taxon>
        <taxon>Burkholderiales</taxon>
        <taxon>Alcaligenaceae</taxon>
        <taxon>Pigmentiphaga</taxon>
    </lineage>
</organism>
<gene>
    <name evidence="2" type="ORF">FXN63_09375</name>
</gene>
<dbReference type="InterPro" id="IPR038078">
    <property type="entry name" value="PhoU-like_sf"/>
</dbReference>
<dbReference type="AlphaFoldDB" id="A0A5C0AX86"/>
<dbReference type="RefSeq" id="WP_148814406.1">
    <property type="nucleotide sequence ID" value="NZ_CP043046.1"/>
</dbReference>
<dbReference type="OrthoDB" id="9797568at2"/>
<evidence type="ECO:0000313" key="2">
    <source>
        <dbReference type="EMBL" id="QEI06023.1"/>
    </source>
</evidence>
<dbReference type="SUPFAM" id="SSF109755">
    <property type="entry name" value="PhoU-like"/>
    <property type="match status" value="1"/>
</dbReference>
<dbReference type="PANTHER" id="PTHR37298">
    <property type="entry name" value="UPF0111 PROTEIN YKAA"/>
    <property type="match status" value="1"/>
</dbReference>